<feature type="domain" description="BTB" evidence="2">
    <location>
        <begin position="331"/>
        <end position="416"/>
    </location>
</feature>
<feature type="region of interest" description="Disordered" evidence="1">
    <location>
        <begin position="11"/>
        <end position="223"/>
    </location>
</feature>
<feature type="compositionally biased region" description="Low complexity" evidence="1">
    <location>
        <begin position="81"/>
        <end position="101"/>
    </location>
</feature>
<feature type="compositionally biased region" description="Polar residues" evidence="1">
    <location>
        <begin position="145"/>
        <end position="166"/>
    </location>
</feature>
<dbReference type="Proteomes" id="UP000027265">
    <property type="component" value="Unassembled WGS sequence"/>
</dbReference>
<dbReference type="HOGENOM" id="CLU_452738_0_0_1"/>
<sequence>MPTDQVLALIAPGNETTSDPSAAGPSGISATNPASSAWSTARRDGLEEEDPELQRALHESFFEDQELQRAIRESLALSNNSPDAGPSGASSSTMANTSSPSSAPPVPAASDSPNTESSANTPAVPPTDSATGAAPAVPASSVPSQNDDQPSIPDSQQGIYRRSSLSDIYMSRSPSPVLPELGDLLRGTPAPPTSSQPRPSLDKAPSQIPIVPNPARESESEADIPLASARLVILKSPPKKKVSTTPTAIPPISSQNGRERAQTRGRPPPPVSTDSRRPPSTTSQPKPKRKRSIPPASTNSFGLPPNKKSRLSNSSSRMTPRRSEKFWHLDGSVVVRVQDTLFKVHRSRLVYESEYFKKLFEGRGESRVGSGGEDEMDDLTKIDGCAVYEVDVEGLSVNDFEVLLSAMDEAITYVTRPPKFFVLLSILRAATHLDFEKYTSYAIFRLSSFLPSELHAMTELRMGIHPTWARQAVICCRLYRSARVFCDPCQDDKVVKGILKRAFYELARVSELGVSSTLPTPKRCLPANEKMMHWIGSVHTSGIFQKYIYDPICGLQALIDAAGEWEKEGYCYECVRTRIETWTDRRERLWDELEFWLLQWGPL</sequence>
<gene>
    <name evidence="3" type="ORF">JAAARDRAFT_184840</name>
</gene>
<dbReference type="OrthoDB" id="2746456at2759"/>
<dbReference type="InterPro" id="IPR011333">
    <property type="entry name" value="SKP1/BTB/POZ_sf"/>
</dbReference>
<evidence type="ECO:0000313" key="4">
    <source>
        <dbReference type="Proteomes" id="UP000027265"/>
    </source>
</evidence>
<accession>A0A067PCR0</accession>
<dbReference type="InterPro" id="IPR000210">
    <property type="entry name" value="BTB/POZ_dom"/>
</dbReference>
<protein>
    <recommendedName>
        <fullName evidence="2">BTB domain-containing protein</fullName>
    </recommendedName>
</protein>
<evidence type="ECO:0000256" key="1">
    <source>
        <dbReference type="SAM" id="MobiDB-lite"/>
    </source>
</evidence>
<organism evidence="3 4">
    <name type="scientific">Jaapia argillacea MUCL 33604</name>
    <dbReference type="NCBI Taxonomy" id="933084"/>
    <lineage>
        <taxon>Eukaryota</taxon>
        <taxon>Fungi</taxon>
        <taxon>Dikarya</taxon>
        <taxon>Basidiomycota</taxon>
        <taxon>Agaricomycotina</taxon>
        <taxon>Agaricomycetes</taxon>
        <taxon>Agaricomycetidae</taxon>
        <taxon>Jaapiales</taxon>
        <taxon>Jaapiaceae</taxon>
        <taxon>Jaapia</taxon>
    </lineage>
</organism>
<reference evidence="4" key="1">
    <citation type="journal article" date="2014" name="Proc. Natl. Acad. Sci. U.S.A.">
        <title>Extensive sampling of basidiomycete genomes demonstrates inadequacy of the white-rot/brown-rot paradigm for wood decay fungi.</title>
        <authorList>
            <person name="Riley R."/>
            <person name="Salamov A.A."/>
            <person name="Brown D.W."/>
            <person name="Nagy L.G."/>
            <person name="Floudas D."/>
            <person name="Held B.W."/>
            <person name="Levasseur A."/>
            <person name="Lombard V."/>
            <person name="Morin E."/>
            <person name="Otillar R."/>
            <person name="Lindquist E.A."/>
            <person name="Sun H."/>
            <person name="LaButti K.M."/>
            <person name="Schmutz J."/>
            <person name="Jabbour D."/>
            <person name="Luo H."/>
            <person name="Baker S.E."/>
            <person name="Pisabarro A.G."/>
            <person name="Walton J.D."/>
            <person name="Blanchette R.A."/>
            <person name="Henrissat B."/>
            <person name="Martin F."/>
            <person name="Cullen D."/>
            <person name="Hibbett D.S."/>
            <person name="Grigoriev I.V."/>
        </authorList>
    </citation>
    <scope>NUCLEOTIDE SEQUENCE [LARGE SCALE GENOMIC DNA]</scope>
    <source>
        <strain evidence="4">MUCL 33604</strain>
    </source>
</reference>
<dbReference type="AlphaFoldDB" id="A0A067PCR0"/>
<dbReference type="PROSITE" id="PS50097">
    <property type="entry name" value="BTB"/>
    <property type="match status" value="1"/>
</dbReference>
<dbReference type="EMBL" id="KL197746">
    <property type="protein sequence ID" value="KDQ51620.1"/>
    <property type="molecule type" value="Genomic_DNA"/>
</dbReference>
<dbReference type="InterPro" id="IPR003903">
    <property type="entry name" value="UIM_dom"/>
</dbReference>
<feature type="compositionally biased region" description="Polar residues" evidence="1">
    <location>
        <begin position="28"/>
        <end position="39"/>
    </location>
</feature>
<dbReference type="PROSITE" id="PS50330">
    <property type="entry name" value="UIM"/>
    <property type="match status" value="1"/>
</dbReference>
<dbReference type="Pfam" id="PF00651">
    <property type="entry name" value="BTB"/>
    <property type="match status" value="1"/>
</dbReference>
<feature type="compositionally biased region" description="Low complexity" evidence="1">
    <location>
        <begin position="133"/>
        <end position="144"/>
    </location>
</feature>
<dbReference type="Gene3D" id="3.30.710.10">
    <property type="entry name" value="Potassium Channel Kv1.1, Chain A"/>
    <property type="match status" value="1"/>
</dbReference>
<evidence type="ECO:0000313" key="3">
    <source>
        <dbReference type="EMBL" id="KDQ51620.1"/>
    </source>
</evidence>
<keyword evidence="4" id="KW-1185">Reference proteome</keyword>
<feature type="region of interest" description="Disordered" evidence="1">
    <location>
        <begin position="235"/>
        <end position="322"/>
    </location>
</feature>
<feature type="compositionally biased region" description="Basic and acidic residues" evidence="1">
    <location>
        <begin position="52"/>
        <end position="72"/>
    </location>
</feature>
<evidence type="ECO:0000259" key="2">
    <source>
        <dbReference type="PROSITE" id="PS50097"/>
    </source>
</evidence>
<dbReference type="CDD" id="cd18186">
    <property type="entry name" value="BTB_POZ_ZBTB_KLHL-like"/>
    <property type="match status" value="1"/>
</dbReference>
<proteinExistence type="predicted"/>
<dbReference type="SUPFAM" id="SSF54695">
    <property type="entry name" value="POZ domain"/>
    <property type="match status" value="1"/>
</dbReference>
<dbReference type="InParanoid" id="A0A067PCR0"/>
<name>A0A067PCR0_9AGAM</name>